<dbReference type="GO" id="GO:0005524">
    <property type="term" value="F:ATP binding"/>
    <property type="evidence" value="ECO:0007669"/>
    <property type="project" value="InterPro"/>
</dbReference>
<accession>A0AAE0SQ88</accession>
<dbReference type="GO" id="GO:0042760">
    <property type="term" value="P:very long-chain fatty acid catabolic process"/>
    <property type="evidence" value="ECO:0007669"/>
    <property type="project" value="TreeGrafter"/>
</dbReference>
<dbReference type="PROSITE" id="PS50929">
    <property type="entry name" value="ABC_TM1F"/>
    <property type="match status" value="1"/>
</dbReference>
<reference evidence="9" key="3">
    <citation type="submission" date="2023-05" db="EMBL/GenBank/DDBJ databases">
        <authorList>
            <person name="Smith C.H."/>
        </authorList>
    </citation>
    <scope>NUCLEOTIDE SEQUENCE</scope>
    <source>
        <strain evidence="9">CHS0354</strain>
        <tissue evidence="9">Mantle</tissue>
    </source>
</reference>
<dbReference type="InterPro" id="IPR003439">
    <property type="entry name" value="ABC_transporter-like_ATP-bd"/>
</dbReference>
<dbReference type="EMBL" id="JAEAOA010001917">
    <property type="protein sequence ID" value="KAK3596052.1"/>
    <property type="molecule type" value="Genomic_DNA"/>
</dbReference>
<dbReference type="GO" id="GO:0016887">
    <property type="term" value="F:ATP hydrolysis activity"/>
    <property type="evidence" value="ECO:0007669"/>
    <property type="project" value="InterPro"/>
</dbReference>
<dbReference type="SUPFAM" id="SSF90123">
    <property type="entry name" value="ABC transporter transmembrane region"/>
    <property type="match status" value="1"/>
</dbReference>
<keyword evidence="3 6" id="KW-0812">Transmembrane</keyword>
<dbReference type="PANTHER" id="PTHR11384">
    <property type="entry name" value="ATP-BINDING CASSETTE, SUB-FAMILY D MEMBER"/>
    <property type="match status" value="1"/>
</dbReference>
<keyword evidence="2" id="KW-0813">Transport</keyword>
<protein>
    <recommendedName>
        <fullName evidence="11">ATP-binding cassette sub-family D member 4</fullName>
    </recommendedName>
</protein>
<dbReference type="GO" id="GO:0005778">
    <property type="term" value="C:peroxisomal membrane"/>
    <property type="evidence" value="ECO:0007669"/>
    <property type="project" value="TreeGrafter"/>
</dbReference>
<dbReference type="CDD" id="cd03223">
    <property type="entry name" value="ABCD_peroxisomal_ALDP"/>
    <property type="match status" value="1"/>
</dbReference>
<feature type="transmembrane region" description="Helical" evidence="6">
    <location>
        <begin position="277"/>
        <end position="299"/>
    </location>
</feature>
<organism evidence="9 10">
    <name type="scientific">Potamilus streckersoni</name>
    <dbReference type="NCBI Taxonomy" id="2493646"/>
    <lineage>
        <taxon>Eukaryota</taxon>
        <taxon>Metazoa</taxon>
        <taxon>Spiralia</taxon>
        <taxon>Lophotrochozoa</taxon>
        <taxon>Mollusca</taxon>
        <taxon>Bivalvia</taxon>
        <taxon>Autobranchia</taxon>
        <taxon>Heteroconchia</taxon>
        <taxon>Palaeoheterodonta</taxon>
        <taxon>Unionida</taxon>
        <taxon>Unionoidea</taxon>
        <taxon>Unionidae</taxon>
        <taxon>Ambleminae</taxon>
        <taxon>Lampsilini</taxon>
        <taxon>Potamilus</taxon>
    </lineage>
</organism>
<feature type="transmembrane region" description="Helical" evidence="6">
    <location>
        <begin position="189"/>
        <end position="215"/>
    </location>
</feature>
<evidence type="ECO:0000256" key="5">
    <source>
        <dbReference type="ARBA" id="ARBA00023136"/>
    </source>
</evidence>
<reference evidence="9" key="1">
    <citation type="journal article" date="2021" name="Genome Biol. Evol.">
        <title>A High-Quality Reference Genome for a Parasitic Bivalve with Doubly Uniparental Inheritance (Bivalvia: Unionida).</title>
        <authorList>
            <person name="Smith C.H."/>
        </authorList>
    </citation>
    <scope>NUCLEOTIDE SEQUENCE</scope>
    <source>
        <strain evidence="9">CHS0354</strain>
    </source>
</reference>
<dbReference type="PROSITE" id="PS00211">
    <property type="entry name" value="ABC_TRANSPORTER_1"/>
    <property type="match status" value="1"/>
</dbReference>
<dbReference type="AlphaFoldDB" id="A0AAE0SQ88"/>
<evidence type="ECO:0000256" key="3">
    <source>
        <dbReference type="ARBA" id="ARBA00022692"/>
    </source>
</evidence>
<dbReference type="InterPro" id="IPR036640">
    <property type="entry name" value="ABC1_TM_sf"/>
</dbReference>
<evidence type="ECO:0000259" key="7">
    <source>
        <dbReference type="PROSITE" id="PS50893"/>
    </source>
</evidence>
<dbReference type="Pfam" id="PF06472">
    <property type="entry name" value="ABC_membrane_2"/>
    <property type="match status" value="1"/>
</dbReference>
<dbReference type="Gene3D" id="1.20.1560.10">
    <property type="entry name" value="ABC transporter type 1, transmembrane domain"/>
    <property type="match status" value="1"/>
</dbReference>
<dbReference type="GO" id="GO:0007031">
    <property type="term" value="P:peroxisome organization"/>
    <property type="evidence" value="ECO:0007669"/>
    <property type="project" value="TreeGrafter"/>
</dbReference>
<dbReference type="InterPro" id="IPR011527">
    <property type="entry name" value="ABC1_TM_dom"/>
</dbReference>
<dbReference type="GO" id="GO:0140359">
    <property type="term" value="F:ABC-type transporter activity"/>
    <property type="evidence" value="ECO:0007669"/>
    <property type="project" value="InterPro"/>
</dbReference>
<feature type="domain" description="ABC transporter" evidence="7">
    <location>
        <begin position="401"/>
        <end position="626"/>
    </location>
</feature>
<dbReference type="GO" id="GO:0006635">
    <property type="term" value="P:fatty acid beta-oxidation"/>
    <property type="evidence" value="ECO:0007669"/>
    <property type="project" value="TreeGrafter"/>
</dbReference>
<keyword evidence="10" id="KW-1185">Reference proteome</keyword>
<feature type="transmembrane region" description="Helical" evidence="6">
    <location>
        <begin position="158"/>
        <end position="177"/>
    </location>
</feature>
<dbReference type="InterPro" id="IPR027417">
    <property type="entry name" value="P-loop_NTPase"/>
</dbReference>
<feature type="transmembrane region" description="Helical" evidence="6">
    <location>
        <begin position="28"/>
        <end position="53"/>
    </location>
</feature>
<dbReference type="InterPro" id="IPR050835">
    <property type="entry name" value="ABC_transporter_sub-D"/>
</dbReference>
<dbReference type="GO" id="GO:0015910">
    <property type="term" value="P:long-chain fatty acid import into peroxisome"/>
    <property type="evidence" value="ECO:0007669"/>
    <property type="project" value="TreeGrafter"/>
</dbReference>
<dbReference type="SUPFAM" id="SSF52540">
    <property type="entry name" value="P-loop containing nucleoside triphosphate hydrolases"/>
    <property type="match status" value="1"/>
</dbReference>
<comment type="similarity">
    <text evidence="1">Belongs to the ABC transporter superfamily. ABCD family. Peroxisomal fatty acyl CoA transporter (TC 3.A.1.203) subfamily.</text>
</comment>
<evidence type="ECO:0000256" key="6">
    <source>
        <dbReference type="SAM" id="Phobius"/>
    </source>
</evidence>
<keyword evidence="4 6" id="KW-1133">Transmembrane helix</keyword>
<evidence type="ECO:0000313" key="9">
    <source>
        <dbReference type="EMBL" id="KAK3596052.1"/>
    </source>
</evidence>
<feature type="domain" description="ABC transmembrane type-1" evidence="8">
    <location>
        <begin position="95"/>
        <end position="312"/>
    </location>
</feature>
<dbReference type="InterPro" id="IPR017871">
    <property type="entry name" value="ABC_transporter-like_CS"/>
</dbReference>
<evidence type="ECO:0008006" key="11">
    <source>
        <dbReference type="Google" id="ProtNLM"/>
    </source>
</evidence>
<dbReference type="GO" id="GO:0005324">
    <property type="term" value="F:long-chain fatty acid transmembrane transporter activity"/>
    <property type="evidence" value="ECO:0007669"/>
    <property type="project" value="TreeGrafter"/>
</dbReference>
<dbReference type="PANTHER" id="PTHR11384:SF59">
    <property type="entry name" value="LYSOSOMAL COBALAMIN TRANSPORTER ABCD4"/>
    <property type="match status" value="1"/>
</dbReference>
<feature type="transmembrane region" description="Helical" evidence="6">
    <location>
        <begin position="86"/>
        <end position="112"/>
    </location>
</feature>
<comment type="caution">
    <text evidence="9">The sequence shown here is derived from an EMBL/GenBank/DDBJ whole genome shotgun (WGS) entry which is preliminary data.</text>
</comment>
<reference evidence="9" key="2">
    <citation type="journal article" date="2021" name="Genome Biol. Evol.">
        <title>Developing a high-quality reference genome for a parasitic bivalve with doubly uniparental inheritance (Bivalvia: Unionida).</title>
        <authorList>
            <person name="Smith C.H."/>
        </authorList>
    </citation>
    <scope>NUCLEOTIDE SEQUENCE</scope>
    <source>
        <strain evidence="9">CHS0354</strain>
        <tissue evidence="9">Mantle</tissue>
    </source>
</reference>
<sequence length="626" mass="71483">MDLAPDRGGRQSPKVKFDLVFFKRFLRLFYWFFPSLKSIPVLLFVFLLCLGLLEQYVIYNIGLIPSTYYKILGDKDHGEFWKQTGIALALILTEAFIKSTSLYVVSLLYITWRGSVSNKLQKIYFKDVLYYKLNVIDKSIDNPDQRITQDVDKMCDNFSQIVAPLIISPFTIGYYVYQCSKSTGYLGPVSVLIFFIIATIINKILMSPVVNFVFLKERMEGYFRFKHMQIRVNAESAAFYRAGSIERQKSNMYLERLLNTQKKLVLREYALNFSINVFDYLGSILSYITIAFPIFLGVYNSFSASDLSALISKNAFVVIYLISCFTKLIDLSAQVTDLAGTTHRVAQMVEVLGTLNDQQCSISNTWDGDTQGFGWNEIGETTNTPDEISQPSEEQRKVAAFRACDVFFKVPDSEHYLCKDLCFQLETGVYILVTGDSGCGKSSLLRVINGIWPISRGSIDHSINLGTHTLLFLPQKPYFTDGSLRQQVLFPLKGEEEKEETLCGDDDLIYKYLDAVGLSHLLQRLGGLDVVVDWNWYDELSPGEMQRLSFVRLFYHKPRFAVLDEATSQVGLNAEKDLYRMCRELNITVMSVGHRDSLRECHDIELHLDGKGGWFLRPIRGHHIPG</sequence>
<evidence type="ECO:0000259" key="8">
    <source>
        <dbReference type="PROSITE" id="PS50929"/>
    </source>
</evidence>
<dbReference type="Proteomes" id="UP001195483">
    <property type="component" value="Unassembled WGS sequence"/>
</dbReference>
<keyword evidence="5 6" id="KW-0472">Membrane</keyword>
<name>A0AAE0SQ88_9BIVA</name>
<proteinExistence type="inferred from homology"/>
<dbReference type="Gene3D" id="3.40.50.300">
    <property type="entry name" value="P-loop containing nucleotide triphosphate hydrolases"/>
    <property type="match status" value="1"/>
</dbReference>
<evidence type="ECO:0000256" key="1">
    <source>
        <dbReference type="ARBA" id="ARBA00008575"/>
    </source>
</evidence>
<evidence type="ECO:0000256" key="4">
    <source>
        <dbReference type="ARBA" id="ARBA00022989"/>
    </source>
</evidence>
<dbReference type="Pfam" id="PF00005">
    <property type="entry name" value="ABC_tran"/>
    <property type="match status" value="1"/>
</dbReference>
<evidence type="ECO:0000313" key="10">
    <source>
        <dbReference type="Proteomes" id="UP001195483"/>
    </source>
</evidence>
<evidence type="ECO:0000256" key="2">
    <source>
        <dbReference type="ARBA" id="ARBA00022448"/>
    </source>
</evidence>
<dbReference type="PROSITE" id="PS50893">
    <property type="entry name" value="ABC_TRANSPORTER_2"/>
    <property type="match status" value="1"/>
</dbReference>
<gene>
    <name evidence="9" type="ORF">CHS0354_032580</name>
</gene>